<dbReference type="Proteomes" id="UP001345013">
    <property type="component" value="Unassembled WGS sequence"/>
</dbReference>
<dbReference type="EMBL" id="JAVRRG010000192">
    <property type="protein sequence ID" value="KAK5079495.1"/>
    <property type="molecule type" value="Genomic_DNA"/>
</dbReference>
<sequence length="288" mass="31599">MKKVTFINKYAGSNDVARSTHQERKQINERNREHRGPGRSRNTKVAAETCRGTASGPITRRTPSHLEGLEVTVHRTAKTNPVHITSSLHIIPVGPGNTADPFDTASVPINSSVLRLLRYYKELYYRALWARVHAVLDGKFNKDIIERCSPEHVILECMESRSRMNSLLADIGCHLSKDVGIDPALNSLQLLQRGTASLRAEFRSKSSNVDCDILLDALHLYLAAVALDQQDATRAHAAGVKAIIKHMVEEGVPIGTARAGMLALVDSELSFQLLSRHLGGISGASKTQ</sequence>
<comment type="caution">
    <text evidence="2">The sequence shown here is derived from an EMBL/GenBank/DDBJ whole genome shotgun (WGS) entry which is preliminary data.</text>
</comment>
<evidence type="ECO:0000313" key="2">
    <source>
        <dbReference type="EMBL" id="KAK5079495.1"/>
    </source>
</evidence>
<organism evidence="2 3">
    <name type="scientific">Lithohypha guttulata</name>
    <dbReference type="NCBI Taxonomy" id="1690604"/>
    <lineage>
        <taxon>Eukaryota</taxon>
        <taxon>Fungi</taxon>
        <taxon>Dikarya</taxon>
        <taxon>Ascomycota</taxon>
        <taxon>Pezizomycotina</taxon>
        <taxon>Eurotiomycetes</taxon>
        <taxon>Chaetothyriomycetidae</taxon>
        <taxon>Chaetothyriales</taxon>
        <taxon>Trichomeriaceae</taxon>
        <taxon>Lithohypha</taxon>
    </lineage>
</organism>
<evidence type="ECO:0000256" key="1">
    <source>
        <dbReference type="SAM" id="MobiDB-lite"/>
    </source>
</evidence>
<name>A0ABR0JZI3_9EURO</name>
<accession>A0ABR0JZI3</accession>
<protein>
    <submittedName>
        <fullName evidence="2">Uncharacterized protein</fullName>
    </submittedName>
</protein>
<proteinExistence type="predicted"/>
<feature type="compositionally biased region" description="Basic and acidic residues" evidence="1">
    <location>
        <begin position="18"/>
        <end position="36"/>
    </location>
</feature>
<feature type="region of interest" description="Disordered" evidence="1">
    <location>
        <begin position="15"/>
        <end position="45"/>
    </location>
</feature>
<keyword evidence="3" id="KW-1185">Reference proteome</keyword>
<evidence type="ECO:0000313" key="3">
    <source>
        <dbReference type="Proteomes" id="UP001345013"/>
    </source>
</evidence>
<gene>
    <name evidence="2" type="ORF">LTR24_009223</name>
</gene>
<reference evidence="2 3" key="1">
    <citation type="submission" date="2023-08" db="EMBL/GenBank/DDBJ databases">
        <title>Black Yeasts Isolated from many extreme environments.</title>
        <authorList>
            <person name="Coleine C."/>
            <person name="Stajich J.E."/>
            <person name="Selbmann L."/>
        </authorList>
    </citation>
    <scope>NUCLEOTIDE SEQUENCE [LARGE SCALE GENOMIC DNA]</scope>
    <source>
        <strain evidence="2 3">CCFEE 5885</strain>
    </source>
</reference>